<sequence length="149" mass="16121">MFVNRLSSLSRGCSRSSPAVTSRLLSTSRPLNQSIALQINGQGSGAKYLTSCNQVTGGIVAKDHGVKLGKWDVSLEGVLPTAVLVGGEQGNPNWESVDLKVQVQTDIEGGDEAADFKRFASEVERRCPITQLFKLSGVRYNSKWENLPL</sequence>
<organism evidence="1 2">
    <name type="scientific">Verticillium longisporum</name>
    <name type="common">Verticillium dahliae var. longisporum</name>
    <dbReference type="NCBI Taxonomy" id="100787"/>
    <lineage>
        <taxon>Eukaryota</taxon>
        <taxon>Fungi</taxon>
        <taxon>Dikarya</taxon>
        <taxon>Ascomycota</taxon>
        <taxon>Pezizomycotina</taxon>
        <taxon>Sordariomycetes</taxon>
        <taxon>Hypocreomycetidae</taxon>
        <taxon>Glomerellales</taxon>
        <taxon>Plectosphaerellaceae</taxon>
        <taxon>Verticillium</taxon>
    </lineage>
</organism>
<accession>A0A8I3A0V5</accession>
<dbReference type="AlphaFoldDB" id="A0A8I3A0V5"/>
<dbReference type="Proteomes" id="UP000689129">
    <property type="component" value="Unassembled WGS sequence"/>
</dbReference>
<evidence type="ECO:0000313" key="2">
    <source>
        <dbReference type="Proteomes" id="UP000689129"/>
    </source>
</evidence>
<proteinExistence type="predicted"/>
<gene>
    <name evidence="1" type="ORF">HYQ45_000621</name>
</gene>
<dbReference type="InterPro" id="IPR003718">
    <property type="entry name" value="OsmC/Ohr_fam"/>
</dbReference>
<evidence type="ECO:0008006" key="3">
    <source>
        <dbReference type="Google" id="ProtNLM"/>
    </source>
</evidence>
<evidence type="ECO:0000313" key="1">
    <source>
        <dbReference type="EMBL" id="KAG7143154.1"/>
    </source>
</evidence>
<dbReference type="EMBL" id="JAEMWZ010000009">
    <property type="protein sequence ID" value="KAG7143154.1"/>
    <property type="molecule type" value="Genomic_DNA"/>
</dbReference>
<reference evidence="1" key="1">
    <citation type="journal article" date="2021" name="Mol. Plant Pathol.">
        <title>A 20-kb lineage-specific genomic region tames virulence in pathogenic amphidiploid Verticillium longisporum.</title>
        <authorList>
            <person name="Harting R."/>
            <person name="Starke J."/>
            <person name="Kusch H."/>
            <person name="Poggeler S."/>
            <person name="Maurus I."/>
            <person name="Schluter R."/>
            <person name="Landesfeind M."/>
            <person name="Bulla I."/>
            <person name="Nowrousian M."/>
            <person name="de Jonge R."/>
            <person name="Stahlhut G."/>
            <person name="Hoff K.J."/>
            <person name="Asshauer K.P."/>
            <person name="Thurmer A."/>
            <person name="Stanke M."/>
            <person name="Daniel R."/>
            <person name="Morgenstern B."/>
            <person name="Thomma B.P.H.J."/>
            <person name="Kronstad J.W."/>
            <person name="Braus-Stromeyer S.A."/>
            <person name="Braus G.H."/>
        </authorList>
    </citation>
    <scope>NUCLEOTIDE SEQUENCE</scope>
    <source>
        <strain evidence="1">Vl32</strain>
    </source>
</reference>
<dbReference type="OrthoDB" id="3906254at2759"/>
<comment type="caution">
    <text evidence="1">The sequence shown here is derived from an EMBL/GenBank/DDBJ whole genome shotgun (WGS) entry which is preliminary data.</text>
</comment>
<protein>
    <recommendedName>
        <fullName evidence="3">OsmC-like protein</fullName>
    </recommendedName>
</protein>
<name>A0A8I3A0V5_VERLO</name>
<dbReference type="Pfam" id="PF02566">
    <property type="entry name" value="OsmC"/>
    <property type="match status" value="1"/>
</dbReference>